<protein>
    <submittedName>
        <fullName evidence="2">Phage portal protein</fullName>
    </submittedName>
</protein>
<dbReference type="RefSeq" id="WP_070676440.1">
    <property type="nucleotide sequence ID" value="NZ_JABZXR010000020.1"/>
</dbReference>
<proteinExistence type="predicted"/>
<dbReference type="Pfam" id="PF05133">
    <property type="entry name" value="SPP1_portal"/>
    <property type="match status" value="1"/>
</dbReference>
<comment type="caution">
    <text evidence="2">The sequence shown here is derived from an EMBL/GenBank/DDBJ whole genome shotgun (WGS) entry which is preliminary data.</text>
</comment>
<feature type="region of interest" description="Disordered" evidence="1">
    <location>
        <begin position="472"/>
        <end position="491"/>
    </location>
</feature>
<organism evidence="2 3">
    <name type="scientific">Rothia mucilaginosa</name>
    <dbReference type="NCBI Taxonomy" id="43675"/>
    <lineage>
        <taxon>Bacteria</taxon>
        <taxon>Bacillati</taxon>
        <taxon>Actinomycetota</taxon>
        <taxon>Actinomycetes</taxon>
        <taxon>Micrococcales</taxon>
        <taxon>Micrococcaceae</taxon>
        <taxon>Rothia</taxon>
    </lineage>
</organism>
<dbReference type="Proteomes" id="UP000756427">
    <property type="component" value="Unassembled WGS sequence"/>
</dbReference>
<reference evidence="2" key="1">
    <citation type="submission" date="2020-04" db="EMBL/GenBank/DDBJ databases">
        <title>Deep metagenomics examines the oral microbiome during advanced dental caries in children, revealing novel taxa and co-occurrences with host molecules.</title>
        <authorList>
            <person name="Baker J.L."/>
            <person name="Morton J.T."/>
            <person name="Dinis M."/>
            <person name="Alvarez R."/>
            <person name="Tran N.C."/>
            <person name="Knight R."/>
            <person name="Edlund A."/>
        </authorList>
    </citation>
    <scope>NUCLEOTIDE SEQUENCE</scope>
    <source>
        <strain evidence="2">JCVI_44_bin.2</strain>
    </source>
</reference>
<accession>A0A930LGS1</accession>
<dbReference type="AlphaFoldDB" id="A0A930LGS1"/>
<dbReference type="InterPro" id="IPR021145">
    <property type="entry name" value="Portal_protein_SPP1_Gp6-like"/>
</dbReference>
<evidence type="ECO:0000313" key="3">
    <source>
        <dbReference type="Proteomes" id="UP000756427"/>
    </source>
</evidence>
<dbReference type="EMBL" id="JABZXR010000020">
    <property type="protein sequence ID" value="MBF1663973.1"/>
    <property type="molecule type" value="Genomic_DNA"/>
</dbReference>
<evidence type="ECO:0000313" key="2">
    <source>
        <dbReference type="EMBL" id="MBF1663973.1"/>
    </source>
</evidence>
<gene>
    <name evidence="2" type="ORF">HXO64_05390</name>
</gene>
<sequence length="491" mass="54207">MSDFFPIPADGGDIFTPTELAQLRLMRDQLQAKRARNRVRQNYYDQRVGLKDLGISIPPQLRNIDSVLGWPAKTVDVLADRIRFEKFISTHESNIDPFGLNELVAQNDFQEVFAQAASSALINSCAFITVTQGDTEAGEPEVLWLPRSAHWATGLWDQRKRSLAAGLSVTRTDTDEFGDVTVREVTVYLPDKTVVLGFPAAGERAEATAVVLPNPVGRPLMVALVVGADLRRPFGRSRITRAVMSLTDSAVRTIVRSEVAAEFFSTPQRAILGADPEALEASKWDAVMSKMLAISRDENGELPQIQQFSQMSMQPHTEQLRQWAALLAAESSIPLDELGFPSDNPSSDSAIQSQRDPLRLAAERCIRGFQSALRQVAVLTVALQHGWETAQEVTNVQAHFAPTVHVSDAAAADAVLKQVQVMPWLAESGVVLEKLGYSAATAERLMNDKRRAEGVQALGFYKQYKERKDAEKAQQQEKLAKQPLGEFEVTE</sequence>
<name>A0A930LGS1_9MICC</name>
<evidence type="ECO:0000256" key="1">
    <source>
        <dbReference type="SAM" id="MobiDB-lite"/>
    </source>
</evidence>